<accession>A0A3M6QD24</accession>
<evidence type="ECO:0000313" key="1">
    <source>
        <dbReference type="EMBL" id="RMX00960.1"/>
    </source>
</evidence>
<gene>
    <name evidence="1" type="ORF">EBQ25_03915</name>
</gene>
<organism evidence="1 2">
    <name type="scientific">Allofranklinella schreckenbergeri</name>
    <dbReference type="NCBI Taxonomy" id="1076744"/>
    <lineage>
        <taxon>Bacteria</taxon>
        <taxon>Pseudomonadati</taxon>
        <taxon>Pseudomonadota</taxon>
        <taxon>Betaproteobacteria</taxon>
        <taxon>Burkholderiales</taxon>
        <taxon>Comamonadaceae</taxon>
        <taxon>Allofranklinella</taxon>
    </lineage>
</organism>
<dbReference type="Proteomes" id="UP000267035">
    <property type="component" value="Unassembled WGS sequence"/>
</dbReference>
<protein>
    <submittedName>
        <fullName evidence="1">Uncharacterized protein</fullName>
    </submittedName>
</protein>
<reference evidence="1 2" key="1">
    <citation type="submission" date="2018-10" db="EMBL/GenBank/DDBJ databases">
        <title>Comamonadaceae CDC group NO-1 genome sequencing and assembly.</title>
        <authorList>
            <person name="Bernier A.-M."/>
            <person name="Bernard K."/>
        </authorList>
    </citation>
    <scope>NUCLEOTIDE SEQUENCE [LARGE SCALE GENOMIC DNA]</scope>
    <source>
        <strain evidence="1 2">NML161473</strain>
    </source>
</reference>
<keyword evidence="2" id="KW-1185">Reference proteome</keyword>
<dbReference type="EMBL" id="RDQL01000004">
    <property type="protein sequence ID" value="RMX00960.1"/>
    <property type="molecule type" value="Genomic_DNA"/>
</dbReference>
<comment type="caution">
    <text evidence="1">The sequence shown here is derived from an EMBL/GenBank/DDBJ whole genome shotgun (WGS) entry which is preliminary data.</text>
</comment>
<evidence type="ECO:0000313" key="2">
    <source>
        <dbReference type="Proteomes" id="UP000267035"/>
    </source>
</evidence>
<name>A0A3M6QD24_9BURK</name>
<sequence length="74" mass="8235">MQRQQTAPIRLPAAQGFLTGYYPYLPHSTFAVDMDGISRGFDGAIYLAFLQNPLIEDITGEAGQQNIVFRSCRP</sequence>
<dbReference type="AlphaFoldDB" id="A0A3M6QD24"/>
<proteinExistence type="predicted"/>